<proteinExistence type="predicted"/>
<dbReference type="EMBL" id="GBEZ01005241">
    <property type="protein sequence ID" value="JAC80042.1"/>
    <property type="molecule type" value="Transcribed_RNA"/>
</dbReference>
<evidence type="ECO:0000256" key="1">
    <source>
        <dbReference type="SAM" id="MobiDB-lite"/>
    </source>
</evidence>
<organism evidence="2">
    <name type="scientific">Tetraselmis sp. GSL018</name>
    <dbReference type="NCBI Taxonomy" id="582737"/>
    <lineage>
        <taxon>Eukaryota</taxon>
        <taxon>Viridiplantae</taxon>
        <taxon>Chlorophyta</taxon>
        <taxon>core chlorophytes</taxon>
        <taxon>Chlorodendrophyceae</taxon>
        <taxon>Chlorodendrales</taxon>
        <taxon>Chlorodendraceae</taxon>
        <taxon>Tetraselmis</taxon>
    </lineage>
</organism>
<dbReference type="AlphaFoldDB" id="A0A061S4D6"/>
<feature type="region of interest" description="Disordered" evidence="1">
    <location>
        <begin position="93"/>
        <end position="115"/>
    </location>
</feature>
<name>A0A061S4D6_9CHLO</name>
<gene>
    <name evidence="2" type="ORF">TSPGSL018_11201</name>
</gene>
<reference evidence="2" key="1">
    <citation type="submission" date="2014-05" db="EMBL/GenBank/DDBJ databases">
        <title>The transcriptome of the halophilic microalga Tetraselmis sp. GSL018 isolated from the Great Salt Lake, Utah.</title>
        <authorList>
            <person name="Jinkerson R.E."/>
            <person name="D'Adamo S."/>
            <person name="Posewitz M.C."/>
        </authorList>
    </citation>
    <scope>NUCLEOTIDE SEQUENCE</scope>
    <source>
        <strain evidence="2">GSL018</strain>
    </source>
</reference>
<sequence length="174" mass="18900">MANGARSGSFTVRIGSHICNLLEWPVMLRQLCLVPKTWNGLPQTFSHDISPFFQHGFKRHIYLSGFGIQRVEWLLWGKSTKWLLWGKPPFVGQPSSESEGDGRNVTGPTAAAPRRGVVEADHRRVAVDLVAEAPPCEFARAADDGAGGEVCEVGKVGEGALLERGEAPIRPEAA</sequence>
<accession>A0A061S4D6</accession>
<evidence type="ECO:0000313" key="2">
    <source>
        <dbReference type="EMBL" id="JAC80042.1"/>
    </source>
</evidence>
<protein>
    <submittedName>
        <fullName evidence="2">Uncharacterized protein</fullName>
    </submittedName>
</protein>